<dbReference type="HOGENOM" id="CLU_1247051_0_0_1"/>
<dbReference type="Gramene" id="LPERR07G22980.1">
    <property type="protein sequence ID" value="LPERR07G22980.1"/>
    <property type="gene ID" value="LPERR07G22980"/>
</dbReference>
<dbReference type="PANTHER" id="PTHR34458:SF5">
    <property type="entry name" value="POLLEN OLE E 1 ALLERGEN AND EXTENSIN FAMILY PROTEIN"/>
    <property type="match status" value="1"/>
</dbReference>
<reference evidence="2 3" key="1">
    <citation type="submission" date="2012-08" db="EMBL/GenBank/DDBJ databases">
        <title>Oryza genome evolution.</title>
        <authorList>
            <person name="Wing R.A."/>
        </authorList>
    </citation>
    <scope>NUCLEOTIDE SEQUENCE</scope>
</reference>
<proteinExistence type="predicted"/>
<feature type="signal peptide" evidence="1">
    <location>
        <begin position="1"/>
        <end position="24"/>
    </location>
</feature>
<evidence type="ECO:0000313" key="3">
    <source>
        <dbReference type="Proteomes" id="UP000032180"/>
    </source>
</evidence>
<dbReference type="InterPro" id="IPR040404">
    <property type="entry name" value="Phylloplanin-like"/>
</dbReference>
<reference evidence="3" key="2">
    <citation type="submission" date="2013-12" db="EMBL/GenBank/DDBJ databases">
        <authorList>
            <person name="Yu Y."/>
            <person name="Lee S."/>
            <person name="de Baynast K."/>
            <person name="Wissotski M."/>
            <person name="Liu L."/>
            <person name="Talag J."/>
            <person name="Goicoechea J."/>
            <person name="Angelova A."/>
            <person name="Jetty R."/>
            <person name="Kudrna D."/>
            <person name="Golser W."/>
            <person name="Rivera L."/>
            <person name="Zhang J."/>
            <person name="Wing R."/>
        </authorList>
    </citation>
    <scope>NUCLEOTIDE SEQUENCE</scope>
</reference>
<keyword evidence="3" id="KW-1185">Reference proteome</keyword>
<name>A0A0D9X2V7_9ORYZ</name>
<evidence type="ECO:0000313" key="2">
    <source>
        <dbReference type="EnsemblPlants" id="LPERR07G22980.1"/>
    </source>
</evidence>
<organism evidence="2 3">
    <name type="scientific">Leersia perrieri</name>
    <dbReference type="NCBI Taxonomy" id="77586"/>
    <lineage>
        <taxon>Eukaryota</taxon>
        <taxon>Viridiplantae</taxon>
        <taxon>Streptophyta</taxon>
        <taxon>Embryophyta</taxon>
        <taxon>Tracheophyta</taxon>
        <taxon>Spermatophyta</taxon>
        <taxon>Magnoliopsida</taxon>
        <taxon>Liliopsida</taxon>
        <taxon>Poales</taxon>
        <taxon>Poaceae</taxon>
        <taxon>BOP clade</taxon>
        <taxon>Oryzoideae</taxon>
        <taxon>Oryzeae</taxon>
        <taxon>Oryzinae</taxon>
        <taxon>Leersia</taxon>
    </lineage>
</organism>
<sequence>MAVKTILLATALLLAGLATRGAEAGIVAIIHGIVPCSNNTDAVADVSDSPVFANASVHLVVGDNNNPIPGTRTTTNNKGHFKMILNVTSSDMMASLASNSKAVVTTPLAACKPSLPSSGTLTAPLLLHGSITLTNSAEDNQLRSAISTIGKVKQNTLAADLACLVITLLDRVVGARNDDIGTTSVSNSMVTSVVDSFSVFGIGPASYSAAN</sequence>
<dbReference type="PANTHER" id="PTHR34458">
    <property type="entry name" value="POLLEN OLE E 1 ALLERGEN AND EXTENSIN FAMILY PROTEIN-RELATED"/>
    <property type="match status" value="1"/>
</dbReference>
<dbReference type="AlphaFoldDB" id="A0A0D9X2V7"/>
<dbReference type="Proteomes" id="UP000032180">
    <property type="component" value="Chromosome 7"/>
</dbReference>
<evidence type="ECO:0000256" key="1">
    <source>
        <dbReference type="SAM" id="SignalP"/>
    </source>
</evidence>
<protein>
    <recommendedName>
        <fullName evidence="4">Dirigent protein</fullName>
    </recommendedName>
</protein>
<evidence type="ECO:0008006" key="4">
    <source>
        <dbReference type="Google" id="ProtNLM"/>
    </source>
</evidence>
<accession>A0A0D9X2V7</accession>
<feature type="chain" id="PRO_5002349485" description="Dirigent protein" evidence="1">
    <location>
        <begin position="25"/>
        <end position="211"/>
    </location>
</feature>
<keyword evidence="1" id="KW-0732">Signal</keyword>
<dbReference type="EnsemblPlants" id="LPERR07G22980.1">
    <property type="protein sequence ID" value="LPERR07G22980.1"/>
    <property type="gene ID" value="LPERR07G22980"/>
</dbReference>
<reference evidence="2" key="3">
    <citation type="submission" date="2015-04" db="UniProtKB">
        <authorList>
            <consortium name="EnsemblPlants"/>
        </authorList>
    </citation>
    <scope>IDENTIFICATION</scope>
</reference>